<dbReference type="Gene3D" id="1.10.10.10">
    <property type="entry name" value="Winged helix-like DNA-binding domain superfamily/Winged helix DNA-binding domain"/>
    <property type="match status" value="1"/>
</dbReference>
<keyword evidence="9" id="KW-1185">Reference proteome</keyword>
<evidence type="ECO:0000256" key="2">
    <source>
        <dbReference type="ARBA" id="ARBA00023015"/>
    </source>
</evidence>
<protein>
    <submittedName>
        <fullName evidence="8">Sigma-70 family RNA polymerase sigma factor</fullName>
    </submittedName>
</protein>
<reference evidence="8 9" key="1">
    <citation type="submission" date="2019-04" db="EMBL/GenBank/DDBJ databases">
        <title>Phreatobacter aquaticus sp. nov.</title>
        <authorList>
            <person name="Choi A."/>
            <person name="Baek K."/>
        </authorList>
    </citation>
    <scope>NUCLEOTIDE SEQUENCE [LARGE SCALE GENOMIC DNA]</scope>
    <source>
        <strain evidence="8 9">NMCR1094</strain>
    </source>
</reference>
<dbReference type="Pfam" id="PF04545">
    <property type="entry name" value="Sigma70_r4"/>
    <property type="match status" value="1"/>
</dbReference>
<accession>A0A4D7QTY2</accession>
<keyword evidence="4" id="KW-0238">DNA-binding</keyword>
<dbReference type="SUPFAM" id="SSF88946">
    <property type="entry name" value="Sigma2 domain of RNA polymerase sigma factors"/>
    <property type="match status" value="1"/>
</dbReference>
<dbReference type="OrthoDB" id="9784272at2"/>
<dbReference type="NCBIfam" id="TIGR02937">
    <property type="entry name" value="sigma70-ECF"/>
    <property type="match status" value="1"/>
</dbReference>
<evidence type="ECO:0000256" key="4">
    <source>
        <dbReference type="ARBA" id="ARBA00023125"/>
    </source>
</evidence>
<keyword evidence="3" id="KW-0731">Sigma factor</keyword>
<sequence length="181" mass="20099">MEDCIAAIAASQDRAAFEVLFRHFAPRLQAYLRKLGANPAAAEELMQEAMVLVWRKAAQFDRSKSSASTWIFTIVRNLRIDAFRRASRPEVDMSDPALMPDPDPDADMAIVSRQSAERLHEALAGLNDNERAILRLAYFDDRSQSDIAADLGIPLGTVKSRVRLAFAKLRAALSDTIGDRP</sequence>
<dbReference type="InterPro" id="IPR007627">
    <property type="entry name" value="RNA_pol_sigma70_r2"/>
</dbReference>
<evidence type="ECO:0000313" key="8">
    <source>
        <dbReference type="EMBL" id="QCK88744.1"/>
    </source>
</evidence>
<dbReference type="InterPro" id="IPR013325">
    <property type="entry name" value="RNA_pol_sigma_r2"/>
</dbReference>
<feature type="domain" description="RNA polymerase sigma-70 region 2" evidence="6">
    <location>
        <begin position="20"/>
        <end position="88"/>
    </location>
</feature>
<evidence type="ECO:0000313" key="9">
    <source>
        <dbReference type="Proteomes" id="UP000298588"/>
    </source>
</evidence>
<dbReference type="KEGG" id="paqt:E8L99_10440"/>
<name>A0A4D7QTY2_9HYPH</name>
<dbReference type="CDD" id="cd06171">
    <property type="entry name" value="Sigma70_r4"/>
    <property type="match status" value="1"/>
</dbReference>
<proteinExistence type="inferred from homology"/>
<evidence type="ECO:0000256" key="3">
    <source>
        <dbReference type="ARBA" id="ARBA00023082"/>
    </source>
</evidence>
<keyword evidence="2" id="KW-0805">Transcription regulation</keyword>
<dbReference type="Pfam" id="PF04542">
    <property type="entry name" value="Sigma70_r2"/>
    <property type="match status" value="1"/>
</dbReference>
<dbReference type="Proteomes" id="UP000298588">
    <property type="component" value="Chromosome"/>
</dbReference>
<evidence type="ECO:0000256" key="1">
    <source>
        <dbReference type="ARBA" id="ARBA00010641"/>
    </source>
</evidence>
<evidence type="ECO:0000259" key="6">
    <source>
        <dbReference type="Pfam" id="PF04542"/>
    </source>
</evidence>
<organism evidence="8 9">
    <name type="scientific">Phreatobacter aquaticus</name>
    <dbReference type="NCBI Taxonomy" id="2570229"/>
    <lineage>
        <taxon>Bacteria</taxon>
        <taxon>Pseudomonadati</taxon>
        <taxon>Pseudomonadota</taxon>
        <taxon>Alphaproteobacteria</taxon>
        <taxon>Hyphomicrobiales</taxon>
        <taxon>Phreatobacteraceae</taxon>
        <taxon>Phreatobacter</taxon>
    </lineage>
</organism>
<dbReference type="InterPro" id="IPR013324">
    <property type="entry name" value="RNA_pol_sigma_r3/r4-like"/>
</dbReference>
<dbReference type="Gene3D" id="1.10.1740.10">
    <property type="match status" value="1"/>
</dbReference>
<evidence type="ECO:0000259" key="7">
    <source>
        <dbReference type="Pfam" id="PF04545"/>
    </source>
</evidence>
<evidence type="ECO:0000256" key="5">
    <source>
        <dbReference type="ARBA" id="ARBA00023163"/>
    </source>
</evidence>
<dbReference type="InterPro" id="IPR036388">
    <property type="entry name" value="WH-like_DNA-bd_sf"/>
</dbReference>
<dbReference type="GO" id="GO:0003677">
    <property type="term" value="F:DNA binding"/>
    <property type="evidence" value="ECO:0007669"/>
    <property type="project" value="UniProtKB-KW"/>
</dbReference>
<dbReference type="EMBL" id="CP039865">
    <property type="protein sequence ID" value="QCK88744.1"/>
    <property type="molecule type" value="Genomic_DNA"/>
</dbReference>
<gene>
    <name evidence="8" type="ORF">E8L99_10440</name>
</gene>
<comment type="similarity">
    <text evidence="1">Belongs to the sigma-70 factor family. ECF subfamily.</text>
</comment>
<dbReference type="InterPro" id="IPR007630">
    <property type="entry name" value="RNA_pol_sigma70_r4"/>
</dbReference>
<dbReference type="GO" id="GO:0016987">
    <property type="term" value="F:sigma factor activity"/>
    <property type="evidence" value="ECO:0007669"/>
    <property type="project" value="UniProtKB-KW"/>
</dbReference>
<feature type="domain" description="RNA polymerase sigma-70 region 4" evidence="7">
    <location>
        <begin position="122"/>
        <end position="171"/>
    </location>
</feature>
<dbReference type="InterPro" id="IPR014284">
    <property type="entry name" value="RNA_pol_sigma-70_dom"/>
</dbReference>
<dbReference type="InterPro" id="IPR039425">
    <property type="entry name" value="RNA_pol_sigma-70-like"/>
</dbReference>
<keyword evidence="5" id="KW-0804">Transcription</keyword>
<dbReference type="SUPFAM" id="SSF88659">
    <property type="entry name" value="Sigma3 and sigma4 domains of RNA polymerase sigma factors"/>
    <property type="match status" value="1"/>
</dbReference>
<dbReference type="PANTHER" id="PTHR43133:SF62">
    <property type="entry name" value="RNA POLYMERASE SIGMA FACTOR SIGZ"/>
    <property type="match status" value="1"/>
</dbReference>
<dbReference type="PANTHER" id="PTHR43133">
    <property type="entry name" value="RNA POLYMERASE ECF-TYPE SIGMA FACTO"/>
    <property type="match status" value="1"/>
</dbReference>
<dbReference type="GO" id="GO:0006352">
    <property type="term" value="P:DNA-templated transcription initiation"/>
    <property type="evidence" value="ECO:0007669"/>
    <property type="project" value="InterPro"/>
</dbReference>
<dbReference type="AlphaFoldDB" id="A0A4D7QTY2"/>